<evidence type="ECO:0000256" key="17">
    <source>
        <dbReference type="RuleBase" id="RU003403"/>
    </source>
</evidence>
<comment type="similarity">
    <text evidence="2 17">Belongs to the complex I subunit 2 family.</text>
</comment>
<dbReference type="Pfam" id="PF00361">
    <property type="entry name" value="Proton_antipo_M"/>
    <property type="match status" value="1"/>
</dbReference>
<dbReference type="PANTHER" id="PTHR46552:SF1">
    <property type="entry name" value="NADH-UBIQUINONE OXIDOREDUCTASE CHAIN 2"/>
    <property type="match status" value="1"/>
</dbReference>
<evidence type="ECO:0000256" key="4">
    <source>
        <dbReference type="ARBA" id="ARBA00021008"/>
    </source>
</evidence>
<proteinExistence type="inferred from homology"/>
<feature type="transmembrane region" description="Helical" evidence="17">
    <location>
        <begin position="190"/>
        <end position="209"/>
    </location>
</feature>
<comment type="catalytic activity">
    <reaction evidence="16 17">
        <text>a ubiquinone + NADH + 5 H(+)(in) = a ubiquinol + NAD(+) + 4 H(+)(out)</text>
        <dbReference type="Rhea" id="RHEA:29091"/>
        <dbReference type="Rhea" id="RHEA-COMP:9565"/>
        <dbReference type="Rhea" id="RHEA-COMP:9566"/>
        <dbReference type="ChEBI" id="CHEBI:15378"/>
        <dbReference type="ChEBI" id="CHEBI:16389"/>
        <dbReference type="ChEBI" id="CHEBI:17976"/>
        <dbReference type="ChEBI" id="CHEBI:57540"/>
        <dbReference type="ChEBI" id="CHEBI:57945"/>
        <dbReference type="EC" id="7.1.1.2"/>
    </reaction>
</comment>
<feature type="transmembrane region" description="Helical" evidence="17">
    <location>
        <begin position="58"/>
        <end position="79"/>
    </location>
</feature>
<evidence type="ECO:0000259" key="18">
    <source>
        <dbReference type="Pfam" id="PF00361"/>
    </source>
</evidence>
<keyword evidence="14 17" id="KW-0496">Mitochondrion</keyword>
<evidence type="ECO:0000256" key="1">
    <source>
        <dbReference type="ARBA" id="ARBA00004448"/>
    </source>
</evidence>
<evidence type="ECO:0000313" key="19">
    <source>
        <dbReference type="EMBL" id="QDH07371.1"/>
    </source>
</evidence>
<feature type="transmembrane region" description="Helical" evidence="17">
    <location>
        <begin position="303"/>
        <end position="323"/>
    </location>
</feature>
<feature type="transmembrane region" description="Helical" evidence="17">
    <location>
        <begin position="229"/>
        <end position="249"/>
    </location>
</feature>
<organism evidence="19">
    <name type="scientific">Chamberlainia hainesiana</name>
    <dbReference type="NCBI Taxonomy" id="1264661"/>
    <lineage>
        <taxon>Eukaryota</taxon>
        <taxon>Metazoa</taxon>
        <taxon>Spiralia</taxon>
        <taxon>Lophotrochozoa</taxon>
        <taxon>Mollusca</taxon>
        <taxon>Bivalvia</taxon>
        <taxon>Autobranchia</taxon>
        <taxon>Heteroconchia</taxon>
        <taxon>Palaeoheterodonta</taxon>
        <taxon>Unionida</taxon>
        <taxon>Unionoidea</taxon>
        <taxon>Unionidae</taxon>
        <taxon>Gonideinae</taxon>
        <taxon>Chamberlainia</taxon>
    </lineage>
</organism>
<evidence type="ECO:0000256" key="9">
    <source>
        <dbReference type="ARBA" id="ARBA00022967"/>
    </source>
</evidence>
<dbReference type="GO" id="GO:0005743">
    <property type="term" value="C:mitochondrial inner membrane"/>
    <property type="evidence" value="ECO:0007669"/>
    <property type="project" value="UniProtKB-SubCell"/>
</dbReference>
<feature type="domain" description="NADH:quinone oxidoreductase/Mrp antiporter transmembrane" evidence="18">
    <location>
        <begin position="22"/>
        <end position="274"/>
    </location>
</feature>
<dbReference type="InterPro" id="IPR050175">
    <property type="entry name" value="Complex_I_Subunit_2"/>
</dbReference>
<keyword evidence="11 17" id="KW-1133">Transmembrane helix</keyword>
<keyword evidence="10 17" id="KW-0249">Electron transport</keyword>
<keyword evidence="8 17" id="KW-0999">Mitochondrion inner membrane</keyword>
<evidence type="ECO:0000256" key="11">
    <source>
        <dbReference type="ARBA" id="ARBA00022989"/>
    </source>
</evidence>
<evidence type="ECO:0000256" key="15">
    <source>
        <dbReference type="ARBA" id="ARBA00023136"/>
    </source>
</evidence>
<geneLocation type="mitochondrion" evidence="19"/>
<evidence type="ECO:0000256" key="7">
    <source>
        <dbReference type="ARBA" id="ARBA00022692"/>
    </source>
</evidence>
<accession>A0A513X0B4</accession>
<keyword evidence="6 17" id="KW-0679">Respiratory chain</keyword>
<name>A0A513X0B4_9BIVA</name>
<keyword evidence="12 17" id="KW-0520">NAD</keyword>
<comment type="subcellular location">
    <subcellularLocation>
        <location evidence="1 17">Mitochondrion inner membrane</location>
        <topology evidence="1 17">Multi-pass membrane protein</topology>
    </subcellularLocation>
</comment>
<evidence type="ECO:0000256" key="8">
    <source>
        <dbReference type="ARBA" id="ARBA00022792"/>
    </source>
</evidence>
<dbReference type="GO" id="GO:0006120">
    <property type="term" value="P:mitochondrial electron transport, NADH to ubiquinone"/>
    <property type="evidence" value="ECO:0007669"/>
    <property type="project" value="InterPro"/>
</dbReference>
<evidence type="ECO:0000256" key="13">
    <source>
        <dbReference type="ARBA" id="ARBA00023075"/>
    </source>
</evidence>
<dbReference type="EMBL" id="MK994771">
    <property type="protein sequence ID" value="QDH07371.1"/>
    <property type="molecule type" value="Genomic_DNA"/>
</dbReference>
<dbReference type="PRINTS" id="PR01436">
    <property type="entry name" value="NADHDHGNASE2"/>
</dbReference>
<keyword evidence="5" id="KW-0813">Transport</keyword>
<dbReference type="PANTHER" id="PTHR46552">
    <property type="entry name" value="NADH-UBIQUINONE OXIDOREDUCTASE CHAIN 2"/>
    <property type="match status" value="1"/>
</dbReference>
<keyword evidence="13 17" id="KW-0830">Ubiquinone</keyword>
<sequence>MSPKMHLLVPVLISSSLLTIMSNNILMVWMMLELNSLTFIPLIQTNKSTSEVEASINYLTPQTFASGVLMASIMLAPLIQDYSKMLASTALLMKLGAAPLHAWFPSVMQSIGLAQGFILMTWQKLAPLMLLSVNQLSHTHAITMSATISAIWGSIAGLNQTNLLMLMTFSSITHLSWPLMALLMNPQISLLYLICYTLTILPIFMYLSSPISLTHHMITTLTTNKYSNISVIIHLLSLGGLPPLAMFSAKLPIITIMSTSMAPILAILLVGTGISLYFYLIIIITISLNTFKTPKTDITLSTTWQMCFILLQLFIFSLTLWFIF</sequence>
<dbReference type="InterPro" id="IPR001750">
    <property type="entry name" value="ND/Mrp_TM"/>
</dbReference>
<reference evidence="19" key="1">
    <citation type="journal article" date="2019" name="Heredity">
        <title>Mesozoic mitogenome rearrangements and freshwater mussel (Bivalvia: Unionoidea) macroevolution.</title>
        <authorList>
            <person name="Froufe E."/>
            <person name="Bolotov I."/>
            <person name="Aldridge D.C."/>
            <person name="Bogan A.E."/>
            <person name="Breton S."/>
            <person name="Gan H.M."/>
            <person name="Kovitvadhi U."/>
            <person name="Kovitvadhi S."/>
            <person name="Riccardi N."/>
            <person name="Secci-Petretto G."/>
            <person name="Sousa R."/>
            <person name="Teixeira A."/>
            <person name="Varandas S."/>
            <person name="Zanatta D."/>
            <person name="Zieritz A."/>
            <person name="Fonseca M.M."/>
            <person name="Lopes-Lima M."/>
        </authorList>
    </citation>
    <scope>NUCLEOTIDE SEQUENCE</scope>
    <source>
        <tissue evidence="19">Gonad tissue</tissue>
    </source>
</reference>
<evidence type="ECO:0000256" key="5">
    <source>
        <dbReference type="ARBA" id="ARBA00022448"/>
    </source>
</evidence>
<evidence type="ECO:0000256" key="2">
    <source>
        <dbReference type="ARBA" id="ARBA00007012"/>
    </source>
</evidence>
<comment type="function">
    <text evidence="17">Core subunit of the mitochondrial membrane respiratory chain NADH dehydrogenase (Complex I) which catalyzes electron transfer from NADH through the respiratory chain, using ubiquinone as an electron acceptor. Essential for the catalytic activity and assembly of complex I.</text>
</comment>
<feature type="transmembrane region" description="Helical" evidence="17">
    <location>
        <begin position="261"/>
        <end position="291"/>
    </location>
</feature>
<dbReference type="InterPro" id="IPR003917">
    <property type="entry name" value="NADH_UbQ_OxRdtase_chain2"/>
</dbReference>
<evidence type="ECO:0000256" key="6">
    <source>
        <dbReference type="ARBA" id="ARBA00022660"/>
    </source>
</evidence>
<gene>
    <name evidence="19" type="primary">nad2</name>
</gene>
<keyword evidence="9 17" id="KW-1278">Translocase</keyword>
<feature type="transmembrane region" description="Helical" evidence="17">
    <location>
        <begin position="7"/>
        <end position="32"/>
    </location>
</feature>
<evidence type="ECO:0000256" key="10">
    <source>
        <dbReference type="ARBA" id="ARBA00022982"/>
    </source>
</evidence>
<feature type="transmembrane region" description="Helical" evidence="17">
    <location>
        <begin position="100"/>
        <end position="122"/>
    </location>
</feature>
<evidence type="ECO:0000256" key="3">
    <source>
        <dbReference type="ARBA" id="ARBA00012944"/>
    </source>
</evidence>
<dbReference type="GO" id="GO:0008137">
    <property type="term" value="F:NADH dehydrogenase (ubiquinone) activity"/>
    <property type="evidence" value="ECO:0007669"/>
    <property type="project" value="UniProtKB-EC"/>
</dbReference>
<evidence type="ECO:0000256" key="16">
    <source>
        <dbReference type="ARBA" id="ARBA00049551"/>
    </source>
</evidence>
<keyword evidence="15 17" id="KW-0472">Membrane</keyword>
<feature type="transmembrane region" description="Helical" evidence="17">
    <location>
        <begin position="163"/>
        <end position="183"/>
    </location>
</feature>
<protein>
    <recommendedName>
        <fullName evidence="4 17">NADH-ubiquinone oxidoreductase chain 2</fullName>
        <ecNumber evidence="3 17">7.1.1.2</ecNumber>
    </recommendedName>
</protein>
<dbReference type="AlphaFoldDB" id="A0A513X0B4"/>
<keyword evidence="7 17" id="KW-0812">Transmembrane</keyword>
<dbReference type="EC" id="7.1.1.2" evidence="3 17"/>
<evidence type="ECO:0000256" key="12">
    <source>
        <dbReference type="ARBA" id="ARBA00023027"/>
    </source>
</evidence>
<evidence type="ECO:0000256" key="14">
    <source>
        <dbReference type="ARBA" id="ARBA00023128"/>
    </source>
</evidence>